<dbReference type="Proteomes" id="UP000000539">
    <property type="component" value="Chromosome 7"/>
</dbReference>
<dbReference type="PANTHER" id="PTHR10562">
    <property type="entry name" value="SMALL UBIQUITIN-RELATED MODIFIER"/>
    <property type="match status" value="1"/>
</dbReference>
<evidence type="ECO:0000256" key="5">
    <source>
        <dbReference type="ARBA" id="ARBA00004496"/>
    </source>
</evidence>
<dbReference type="GO" id="GO:0016605">
    <property type="term" value="C:PML body"/>
    <property type="evidence" value="ECO:0007669"/>
    <property type="project" value="UniProtKB-SubCell"/>
</dbReference>
<evidence type="ECO:0000256" key="6">
    <source>
        <dbReference type="ARBA" id="ARBA00009185"/>
    </source>
</evidence>
<dbReference type="GeneTree" id="ENSGT00940000154319"/>
<evidence type="ECO:0000256" key="12">
    <source>
        <dbReference type="ARBA" id="ARBA00023242"/>
    </source>
</evidence>
<keyword evidence="15" id="KW-1185">Reference proteome</keyword>
<sequence>GPPVARAPTGHVAGGASYGCAQWAGCAERYVRGRQFSGGGYLRGRAAGIAVALCKFLPINRGLPGRAVTEGRAEAKPSAEDLGDKKEGEYIKLKVIGQDSSEIHFKVKMTTHLKKLKESYCQRQGVPMNSLRFLFEGQRITDNHTPKELGMEEEDVIEVYQEQTGGHSTV</sequence>
<proteinExistence type="evidence at protein level"/>
<dbReference type="SMART" id="SM00213">
    <property type="entry name" value="UBQ"/>
    <property type="match status" value="1"/>
</dbReference>
<dbReference type="CDD" id="cd16114">
    <property type="entry name" value="Ubl_SUMO1"/>
    <property type="match status" value="1"/>
</dbReference>
<dbReference type="Ensembl" id="ENSGALT00010061332.1">
    <property type="protein sequence ID" value="ENSGALP00010037920.1"/>
    <property type="gene ID" value="ENSGALG00010025131.1"/>
</dbReference>
<evidence type="ECO:0000313" key="14">
    <source>
        <dbReference type="Ensembl" id="ENSGALP00010037920.1"/>
    </source>
</evidence>
<comment type="subcellular location">
    <subcellularLocation>
        <location evidence="2">Cell membrane</location>
    </subcellularLocation>
    <subcellularLocation>
        <location evidence="5">Cytoplasm</location>
    </subcellularLocation>
    <subcellularLocation>
        <location evidence="1">Nucleus membrane</location>
    </subcellularLocation>
    <subcellularLocation>
        <location evidence="4">Nucleus speckle</location>
    </subcellularLocation>
    <subcellularLocation>
        <location evidence="3">Nucleus</location>
        <location evidence="3">PML body</location>
    </subcellularLocation>
</comment>
<reference evidence="14" key="1">
    <citation type="submission" date="2020-11" db="EMBL/GenBank/DDBJ databases">
        <title>Gallus gallus (Chicken) genome, bGalGal1, GRCg7b, maternal haplotype autosomes + Z &amp; W.</title>
        <authorList>
            <person name="Warren W."/>
            <person name="Formenti G."/>
            <person name="Fedrigo O."/>
            <person name="Haase B."/>
            <person name="Mountcastle J."/>
            <person name="Balacco J."/>
            <person name="Tracey A."/>
            <person name="Schneider V."/>
            <person name="Okimoto R."/>
            <person name="Cheng H."/>
            <person name="Hawken R."/>
            <person name="Howe K."/>
            <person name="Jarvis E.D."/>
        </authorList>
    </citation>
    <scope>NUCLEOTIDE SEQUENCE [LARGE SCALE GENOMIC DNA]</scope>
    <source>
        <strain evidence="14">Broiler</strain>
    </source>
</reference>
<organism evidence="14 15">
    <name type="scientific">Gallus gallus</name>
    <name type="common">Chicken</name>
    <dbReference type="NCBI Taxonomy" id="9031"/>
    <lineage>
        <taxon>Eukaryota</taxon>
        <taxon>Metazoa</taxon>
        <taxon>Chordata</taxon>
        <taxon>Craniata</taxon>
        <taxon>Vertebrata</taxon>
        <taxon>Euteleostomi</taxon>
        <taxon>Archelosauria</taxon>
        <taxon>Archosauria</taxon>
        <taxon>Dinosauria</taxon>
        <taxon>Saurischia</taxon>
        <taxon>Theropoda</taxon>
        <taxon>Coelurosauria</taxon>
        <taxon>Aves</taxon>
        <taxon>Neognathae</taxon>
        <taxon>Galloanserae</taxon>
        <taxon>Galliformes</taxon>
        <taxon>Phasianidae</taxon>
        <taxon>Phasianinae</taxon>
        <taxon>Gallus</taxon>
    </lineage>
</organism>
<gene>
    <name evidence="14" type="primary">SUMO1</name>
</gene>
<dbReference type="InterPro" id="IPR022617">
    <property type="entry name" value="Rad60/SUMO-like_dom"/>
</dbReference>
<dbReference type="AlphaFoldDB" id="A0A8V0ZWF7"/>
<evidence type="ECO:0000256" key="10">
    <source>
        <dbReference type="ARBA" id="ARBA00022786"/>
    </source>
</evidence>
<keyword evidence="7" id="KW-1003">Cell membrane</keyword>
<keyword evidence="11" id="KW-0472">Membrane</keyword>
<keyword evidence="8" id="KW-0963">Cytoplasm</keyword>
<dbReference type="InterPro" id="IPR046332">
    <property type="entry name" value="SUMO1_Ubl"/>
</dbReference>
<evidence type="ECO:0000256" key="3">
    <source>
        <dbReference type="ARBA" id="ARBA00004322"/>
    </source>
</evidence>
<evidence type="ECO:0000256" key="11">
    <source>
        <dbReference type="ARBA" id="ARBA00023136"/>
    </source>
</evidence>
<evidence type="ECO:0000256" key="8">
    <source>
        <dbReference type="ARBA" id="ARBA00022490"/>
    </source>
</evidence>
<evidence type="ECO:0000259" key="13">
    <source>
        <dbReference type="PROSITE" id="PS50053"/>
    </source>
</evidence>
<evidence type="ECO:0000256" key="2">
    <source>
        <dbReference type="ARBA" id="ARBA00004236"/>
    </source>
</evidence>
<evidence type="ECO:0000256" key="1">
    <source>
        <dbReference type="ARBA" id="ARBA00004126"/>
    </source>
</evidence>
<dbReference type="PROSITE" id="PS50053">
    <property type="entry name" value="UBIQUITIN_2"/>
    <property type="match status" value="1"/>
</dbReference>
<protein>
    <submittedName>
        <fullName evidence="14">Small ubiquitin-like modifier 1</fullName>
    </submittedName>
</protein>
<dbReference type="InterPro" id="IPR000626">
    <property type="entry name" value="Ubiquitin-like_dom"/>
</dbReference>
<name>A0A8V0ZWF7_CHICK</name>
<keyword evidence="16" id="KW-1267">Proteomics identification</keyword>
<dbReference type="GO" id="GO:0005737">
    <property type="term" value="C:cytoplasm"/>
    <property type="evidence" value="ECO:0007669"/>
    <property type="project" value="UniProtKB-SubCell"/>
</dbReference>
<dbReference type="SUPFAM" id="SSF54236">
    <property type="entry name" value="Ubiquitin-like"/>
    <property type="match status" value="1"/>
</dbReference>
<dbReference type="InterPro" id="IPR029071">
    <property type="entry name" value="Ubiquitin-like_domsf"/>
</dbReference>
<reference evidence="14" key="3">
    <citation type="submission" date="2025-09" db="UniProtKB">
        <authorList>
            <consortium name="Ensembl"/>
        </authorList>
    </citation>
    <scope>IDENTIFICATION</scope>
    <source>
        <strain evidence="14">broiler</strain>
    </source>
</reference>
<dbReference type="Gene3D" id="3.10.20.90">
    <property type="entry name" value="Phosphatidylinositol 3-kinase Catalytic Subunit, Chain A, domain 1"/>
    <property type="match status" value="1"/>
</dbReference>
<reference evidence="14" key="2">
    <citation type="submission" date="2025-08" db="UniProtKB">
        <authorList>
            <consortium name="Ensembl"/>
        </authorList>
    </citation>
    <scope>IDENTIFICATION</scope>
    <source>
        <strain evidence="14">broiler</strain>
    </source>
</reference>
<feature type="domain" description="Ubiquitin-like" evidence="13">
    <location>
        <begin position="89"/>
        <end position="166"/>
    </location>
</feature>
<evidence type="ECO:0000256" key="7">
    <source>
        <dbReference type="ARBA" id="ARBA00022475"/>
    </source>
</evidence>
<keyword evidence="9" id="KW-1017">Isopeptide bond</keyword>
<evidence type="ECO:0000256" key="9">
    <source>
        <dbReference type="ARBA" id="ARBA00022499"/>
    </source>
</evidence>
<dbReference type="GO" id="GO:0016607">
    <property type="term" value="C:nuclear speck"/>
    <property type="evidence" value="ECO:0007669"/>
    <property type="project" value="UniProtKB-SubCell"/>
</dbReference>
<evidence type="ECO:0000313" key="15">
    <source>
        <dbReference type="Proteomes" id="UP000000539"/>
    </source>
</evidence>
<dbReference type="OrthoDB" id="442921at2759"/>
<evidence type="ECO:0007829" key="16">
    <source>
        <dbReference type="PeptideAtlas" id="A0A8V0ZWF7"/>
    </source>
</evidence>
<comment type="similarity">
    <text evidence="6">Belongs to the ubiquitin family. SUMO subfamily.</text>
</comment>
<evidence type="ECO:0000256" key="4">
    <source>
        <dbReference type="ARBA" id="ARBA00004324"/>
    </source>
</evidence>
<dbReference type="GO" id="GO:0031965">
    <property type="term" value="C:nuclear membrane"/>
    <property type="evidence" value="ECO:0007669"/>
    <property type="project" value="UniProtKB-SubCell"/>
</dbReference>
<dbReference type="GO" id="GO:0005886">
    <property type="term" value="C:plasma membrane"/>
    <property type="evidence" value="ECO:0007669"/>
    <property type="project" value="UniProtKB-SubCell"/>
</dbReference>
<keyword evidence="10" id="KW-0833">Ubl conjugation pathway</keyword>
<dbReference type="FunFam" id="3.10.20.90:FF:000092">
    <property type="entry name" value="Small ubiquitin-related modifier"/>
    <property type="match status" value="1"/>
</dbReference>
<keyword evidence="12" id="KW-0539">Nucleus</keyword>
<dbReference type="Pfam" id="PF11976">
    <property type="entry name" value="Rad60-SLD"/>
    <property type="match status" value="1"/>
</dbReference>
<accession>A0A8V0ZWF7</accession>